<accession>A0A1I0RNH7</accession>
<dbReference type="PROSITE" id="PS00622">
    <property type="entry name" value="HTH_LUXR_1"/>
    <property type="match status" value="1"/>
</dbReference>
<dbReference type="GeneID" id="99988555"/>
<dbReference type="EMBL" id="FOIR01000005">
    <property type="protein sequence ID" value="SEW42829.1"/>
    <property type="molecule type" value="Genomic_DNA"/>
</dbReference>
<dbReference type="Proteomes" id="UP000199437">
    <property type="component" value="Unassembled WGS sequence"/>
</dbReference>
<dbReference type="SMART" id="SM00421">
    <property type="entry name" value="HTH_LUXR"/>
    <property type="match status" value="1"/>
</dbReference>
<dbReference type="OrthoDB" id="1727128at2"/>
<gene>
    <name evidence="5" type="ORF">SAMN05216290_3889</name>
</gene>
<organism evidence="5 6">
    <name type="scientific">Roseivirga pacifica</name>
    <dbReference type="NCBI Taxonomy" id="1267423"/>
    <lineage>
        <taxon>Bacteria</taxon>
        <taxon>Pseudomonadati</taxon>
        <taxon>Bacteroidota</taxon>
        <taxon>Cytophagia</taxon>
        <taxon>Cytophagales</taxon>
        <taxon>Roseivirgaceae</taxon>
        <taxon>Roseivirga</taxon>
    </lineage>
</organism>
<dbReference type="PRINTS" id="PR00038">
    <property type="entry name" value="HTHLUXR"/>
</dbReference>
<dbReference type="AlphaFoldDB" id="A0A1I0RNH7"/>
<keyword evidence="2" id="KW-0597">Phosphoprotein</keyword>
<dbReference type="InterPro" id="IPR016032">
    <property type="entry name" value="Sig_transdc_resp-reg_C-effctor"/>
</dbReference>
<dbReference type="STRING" id="1267423.SAMN05216290_3889"/>
<feature type="domain" description="HTH luxR-type" evidence="3">
    <location>
        <begin position="138"/>
        <end position="203"/>
    </location>
</feature>
<evidence type="ECO:0000259" key="3">
    <source>
        <dbReference type="PROSITE" id="PS50043"/>
    </source>
</evidence>
<reference evidence="6" key="1">
    <citation type="submission" date="2016-10" db="EMBL/GenBank/DDBJ databases">
        <authorList>
            <person name="Varghese N."/>
            <person name="Submissions S."/>
        </authorList>
    </citation>
    <scope>NUCLEOTIDE SEQUENCE [LARGE SCALE GENOMIC DNA]</scope>
    <source>
        <strain evidence="6">CGMCC 1.12402</strain>
    </source>
</reference>
<dbReference type="PANTHER" id="PTHR43214:SF17">
    <property type="entry name" value="TRANSCRIPTIONAL REGULATORY PROTEIN RCSB"/>
    <property type="match status" value="1"/>
</dbReference>
<name>A0A1I0RNH7_9BACT</name>
<feature type="domain" description="Response regulatory" evidence="4">
    <location>
        <begin position="4"/>
        <end position="120"/>
    </location>
</feature>
<dbReference type="Pfam" id="PF00196">
    <property type="entry name" value="GerE"/>
    <property type="match status" value="1"/>
</dbReference>
<dbReference type="RefSeq" id="WP_090260983.1">
    <property type="nucleotide sequence ID" value="NZ_FOIR01000005.1"/>
</dbReference>
<dbReference type="InterPro" id="IPR000792">
    <property type="entry name" value="Tscrpt_reg_LuxR_C"/>
</dbReference>
<proteinExistence type="predicted"/>
<dbReference type="GO" id="GO:0003677">
    <property type="term" value="F:DNA binding"/>
    <property type="evidence" value="ECO:0007669"/>
    <property type="project" value="UniProtKB-KW"/>
</dbReference>
<dbReference type="GO" id="GO:0000160">
    <property type="term" value="P:phosphorelay signal transduction system"/>
    <property type="evidence" value="ECO:0007669"/>
    <property type="project" value="InterPro"/>
</dbReference>
<dbReference type="Gene3D" id="3.40.50.2300">
    <property type="match status" value="1"/>
</dbReference>
<evidence type="ECO:0000313" key="6">
    <source>
        <dbReference type="Proteomes" id="UP000199437"/>
    </source>
</evidence>
<evidence type="ECO:0000259" key="4">
    <source>
        <dbReference type="PROSITE" id="PS50110"/>
    </source>
</evidence>
<dbReference type="PROSITE" id="PS50043">
    <property type="entry name" value="HTH_LUXR_2"/>
    <property type="match status" value="1"/>
</dbReference>
<dbReference type="PANTHER" id="PTHR43214">
    <property type="entry name" value="TWO-COMPONENT RESPONSE REGULATOR"/>
    <property type="match status" value="1"/>
</dbReference>
<dbReference type="InterPro" id="IPR011006">
    <property type="entry name" value="CheY-like_superfamily"/>
</dbReference>
<protein>
    <submittedName>
        <fullName evidence="5">DNA-binding response regulator, NarL/FixJ family, contains REC and HTH domains</fullName>
    </submittedName>
</protein>
<sequence>MSKKAAIYDPQFLSGEGMRFILQNAELFGEIVRLDTKRQLKEQLEQIKPDFLVLDYANTSFVPHEMLRLVLKQLPKLKVLVATNDREPQQMRALLKSGIKGIVTKNCSEQEISLAIHNINDGGKFFCPSTMDIITQTEINQTLELSHREMQIVQLIGKGLASEAIAQELKLSLHTVNSHRKNILKKLQLKSPTELIIYAVEKGWIDLKNV</sequence>
<evidence type="ECO:0000256" key="2">
    <source>
        <dbReference type="PROSITE-ProRule" id="PRU00169"/>
    </source>
</evidence>
<dbReference type="SUPFAM" id="SSF46894">
    <property type="entry name" value="C-terminal effector domain of the bipartite response regulators"/>
    <property type="match status" value="1"/>
</dbReference>
<dbReference type="SUPFAM" id="SSF52172">
    <property type="entry name" value="CheY-like"/>
    <property type="match status" value="1"/>
</dbReference>
<dbReference type="CDD" id="cd06170">
    <property type="entry name" value="LuxR_C_like"/>
    <property type="match status" value="1"/>
</dbReference>
<dbReference type="InterPro" id="IPR039420">
    <property type="entry name" value="WalR-like"/>
</dbReference>
<keyword evidence="1 5" id="KW-0238">DNA-binding</keyword>
<evidence type="ECO:0000313" key="5">
    <source>
        <dbReference type="EMBL" id="SEW42829.1"/>
    </source>
</evidence>
<feature type="modified residue" description="4-aspartylphosphate" evidence="2">
    <location>
        <position position="55"/>
    </location>
</feature>
<dbReference type="PROSITE" id="PS50110">
    <property type="entry name" value="RESPONSE_REGULATORY"/>
    <property type="match status" value="1"/>
</dbReference>
<dbReference type="InterPro" id="IPR001789">
    <property type="entry name" value="Sig_transdc_resp-reg_receiver"/>
</dbReference>
<dbReference type="GO" id="GO:0006355">
    <property type="term" value="P:regulation of DNA-templated transcription"/>
    <property type="evidence" value="ECO:0007669"/>
    <property type="project" value="InterPro"/>
</dbReference>
<evidence type="ECO:0000256" key="1">
    <source>
        <dbReference type="ARBA" id="ARBA00023125"/>
    </source>
</evidence>
<keyword evidence="6" id="KW-1185">Reference proteome</keyword>